<accession>A0A2G5CNF3</accession>
<sequence>MVQLQICGVVGDNLGWTIPPRQEAYLIMAIEILPTDHLFQIGDVLVFNFTTGQHDVAQVTQANYHSCNGTSPHFSQSTGPANVTVHIALVVNSTISATLALIVRVAKT</sequence>
<dbReference type="Gene3D" id="2.60.40.420">
    <property type="entry name" value="Cupredoxins - blue copper proteins"/>
    <property type="match status" value="1"/>
</dbReference>
<dbReference type="AlphaFoldDB" id="A0A2G5CNF3"/>
<keyword evidence="3" id="KW-1185">Reference proteome</keyword>
<reference evidence="2 3" key="1">
    <citation type="submission" date="2017-09" db="EMBL/GenBank/DDBJ databases">
        <title>WGS assembly of Aquilegia coerulea Goldsmith.</title>
        <authorList>
            <person name="Hodges S."/>
            <person name="Kramer E."/>
            <person name="Nordborg M."/>
            <person name="Tomkins J."/>
            <person name="Borevitz J."/>
            <person name="Derieg N."/>
            <person name="Yan J."/>
            <person name="Mihaltcheva S."/>
            <person name="Hayes R.D."/>
            <person name="Rokhsar D."/>
        </authorList>
    </citation>
    <scope>NUCLEOTIDE SEQUENCE [LARGE SCALE GENOMIC DNA]</scope>
    <source>
        <strain evidence="3">cv. Goldsmith</strain>
    </source>
</reference>
<dbReference type="EMBL" id="KZ305060">
    <property type="protein sequence ID" value="PIA32779.1"/>
    <property type="molecule type" value="Genomic_DNA"/>
</dbReference>
<dbReference type="OrthoDB" id="5421909at2759"/>
<dbReference type="InterPro" id="IPR003245">
    <property type="entry name" value="Phytocyanin_dom"/>
</dbReference>
<protein>
    <recommendedName>
        <fullName evidence="1">Phytocyanin domain-containing protein</fullName>
    </recommendedName>
</protein>
<dbReference type="SUPFAM" id="SSF49503">
    <property type="entry name" value="Cupredoxins"/>
    <property type="match status" value="1"/>
</dbReference>
<dbReference type="PANTHER" id="PTHR33021:SF496">
    <property type="entry name" value="OS08G0482700 PROTEIN"/>
    <property type="match status" value="1"/>
</dbReference>
<evidence type="ECO:0000259" key="1">
    <source>
        <dbReference type="PROSITE" id="PS51485"/>
    </source>
</evidence>
<dbReference type="Pfam" id="PF02298">
    <property type="entry name" value="Cu_bind_like"/>
    <property type="match status" value="1"/>
</dbReference>
<feature type="domain" description="Phytocyanin" evidence="1">
    <location>
        <begin position="6"/>
        <end position="108"/>
    </location>
</feature>
<dbReference type="InterPro" id="IPR039391">
    <property type="entry name" value="Phytocyanin-like"/>
</dbReference>
<organism evidence="2 3">
    <name type="scientific">Aquilegia coerulea</name>
    <name type="common">Rocky mountain columbine</name>
    <dbReference type="NCBI Taxonomy" id="218851"/>
    <lineage>
        <taxon>Eukaryota</taxon>
        <taxon>Viridiplantae</taxon>
        <taxon>Streptophyta</taxon>
        <taxon>Embryophyta</taxon>
        <taxon>Tracheophyta</taxon>
        <taxon>Spermatophyta</taxon>
        <taxon>Magnoliopsida</taxon>
        <taxon>Ranunculales</taxon>
        <taxon>Ranunculaceae</taxon>
        <taxon>Thalictroideae</taxon>
        <taxon>Aquilegia</taxon>
    </lineage>
</organism>
<dbReference type="GO" id="GO:0009055">
    <property type="term" value="F:electron transfer activity"/>
    <property type="evidence" value="ECO:0007669"/>
    <property type="project" value="InterPro"/>
</dbReference>
<dbReference type="InParanoid" id="A0A2G5CNF3"/>
<dbReference type="GO" id="GO:0005886">
    <property type="term" value="C:plasma membrane"/>
    <property type="evidence" value="ECO:0007669"/>
    <property type="project" value="TreeGrafter"/>
</dbReference>
<proteinExistence type="predicted"/>
<dbReference type="PANTHER" id="PTHR33021">
    <property type="entry name" value="BLUE COPPER PROTEIN"/>
    <property type="match status" value="1"/>
</dbReference>
<dbReference type="InterPro" id="IPR008972">
    <property type="entry name" value="Cupredoxin"/>
</dbReference>
<evidence type="ECO:0000313" key="2">
    <source>
        <dbReference type="EMBL" id="PIA32779.1"/>
    </source>
</evidence>
<dbReference type="STRING" id="218851.A0A2G5CNF3"/>
<gene>
    <name evidence="2" type="ORF">AQUCO_04300011v1</name>
</gene>
<name>A0A2G5CNF3_AQUCA</name>
<dbReference type="PROSITE" id="PS51485">
    <property type="entry name" value="PHYTOCYANIN"/>
    <property type="match status" value="1"/>
</dbReference>
<dbReference type="Proteomes" id="UP000230069">
    <property type="component" value="Unassembled WGS sequence"/>
</dbReference>
<evidence type="ECO:0000313" key="3">
    <source>
        <dbReference type="Proteomes" id="UP000230069"/>
    </source>
</evidence>